<evidence type="ECO:0000256" key="2">
    <source>
        <dbReference type="ARBA" id="ARBA00023015"/>
    </source>
</evidence>
<dbReference type="NCBIfam" id="TIGR02937">
    <property type="entry name" value="sigma70-ECF"/>
    <property type="match status" value="1"/>
</dbReference>
<dbReference type="InterPro" id="IPR007627">
    <property type="entry name" value="RNA_pol_sigma70_r2"/>
</dbReference>
<dbReference type="PANTHER" id="PTHR43133">
    <property type="entry name" value="RNA POLYMERASE ECF-TYPE SIGMA FACTO"/>
    <property type="match status" value="1"/>
</dbReference>
<reference evidence="8" key="1">
    <citation type="submission" date="2016-10" db="EMBL/GenBank/DDBJ databases">
        <authorList>
            <person name="Varghese N."/>
            <person name="Submissions S."/>
        </authorList>
    </citation>
    <scope>NUCLEOTIDE SEQUENCE [LARGE SCALE GENOMIC DNA]</scope>
    <source>
        <strain evidence="8">DSM 18609</strain>
    </source>
</reference>
<dbReference type="InterPro" id="IPR013324">
    <property type="entry name" value="RNA_pol_sigma_r3/r4-like"/>
</dbReference>
<dbReference type="InterPro" id="IPR013325">
    <property type="entry name" value="RNA_pol_sigma_r2"/>
</dbReference>
<name>A0A1G7B746_9SPHI</name>
<evidence type="ECO:0000256" key="1">
    <source>
        <dbReference type="ARBA" id="ARBA00010641"/>
    </source>
</evidence>
<dbReference type="STRING" id="390242.SAMN04488024_11462"/>
<dbReference type="Gene3D" id="1.10.1740.10">
    <property type="match status" value="1"/>
</dbReference>
<evidence type="ECO:0000256" key="5">
    <source>
        <dbReference type="ARBA" id="ARBA00023163"/>
    </source>
</evidence>
<organism evidence="7 8">
    <name type="scientific">Pedobacter soli</name>
    <dbReference type="NCBI Taxonomy" id="390242"/>
    <lineage>
        <taxon>Bacteria</taxon>
        <taxon>Pseudomonadati</taxon>
        <taxon>Bacteroidota</taxon>
        <taxon>Sphingobacteriia</taxon>
        <taxon>Sphingobacteriales</taxon>
        <taxon>Sphingobacteriaceae</taxon>
        <taxon>Pedobacter</taxon>
    </lineage>
</organism>
<sequence length="199" mass="22984">MQNEISKDVDHKRFVAEPLTWVVNYADYLYAFAMSRLRNEAVAKDLVQDTFLAALQRLDTFEGKSQEKTWLTAILKNKIADFYRKKSSVALRDLKISDAEGEQHNFFDAETGHWNKEHSPGAFGLEAEDPLMMKELRAILNDCIAKLPGLWSAVFSMKHMDDLESELICTELKLTAANFWVIMHRTKLNLRACLQKNWN</sequence>
<protein>
    <submittedName>
        <fullName evidence="7">RNA polymerase sigma-70 factor, ECF subfamily</fullName>
    </submittedName>
</protein>
<dbReference type="SUPFAM" id="SSF88946">
    <property type="entry name" value="Sigma2 domain of RNA polymerase sigma factors"/>
    <property type="match status" value="1"/>
</dbReference>
<keyword evidence="4" id="KW-0238">DNA-binding</keyword>
<dbReference type="SUPFAM" id="SSF88659">
    <property type="entry name" value="Sigma3 and sigma4 domains of RNA polymerase sigma factors"/>
    <property type="match status" value="1"/>
</dbReference>
<dbReference type="PANTHER" id="PTHR43133:SF8">
    <property type="entry name" value="RNA POLYMERASE SIGMA FACTOR HI_1459-RELATED"/>
    <property type="match status" value="1"/>
</dbReference>
<evidence type="ECO:0000313" key="7">
    <source>
        <dbReference type="EMBL" id="SDE22899.1"/>
    </source>
</evidence>
<dbReference type="InterPro" id="IPR014284">
    <property type="entry name" value="RNA_pol_sigma-70_dom"/>
</dbReference>
<evidence type="ECO:0000256" key="4">
    <source>
        <dbReference type="ARBA" id="ARBA00023125"/>
    </source>
</evidence>
<dbReference type="GO" id="GO:0016987">
    <property type="term" value="F:sigma factor activity"/>
    <property type="evidence" value="ECO:0007669"/>
    <property type="project" value="UniProtKB-KW"/>
</dbReference>
<accession>A0A1G7B746</accession>
<dbReference type="GO" id="GO:0006352">
    <property type="term" value="P:DNA-templated transcription initiation"/>
    <property type="evidence" value="ECO:0007669"/>
    <property type="project" value="InterPro"/>
</dbReference>
<keyword evidence="8" id="KW-1185">Reference proteome</keyword>
<dbReference type="Proteomes" id="UP000199455">
    <property type="component" value="Unassembled WGS sequence"/>
</dbReference>
<dbReference type="EMBL" id="FMZH01000014">
    <property type="protein sequence ID" value="SDE22899.1"/>
    <property type="molecule type" value="Genomic_DNA"/>
</dbReference>
<keyword evidence="3" id="KW-0731">Sigma factor</keyword>
<dbReference type="AlphaFoldDB" id="A0A1G7B746"/>
<keyword evidence="2" id="KW-0805">Transcription regulation</keyword>
<evidence type="ECO:0000259" key="6">
    <source>
        <dbReference type="Pfam" id="PF04542"/>
    </source>
</evidence>
<evidence type="ECO:0000313" key="8">
    <source>
        <dbReference type="Proteomes" id="UP000199455"/>
    </source>
</evidence>
<feature type="domain" description="RNA polymerase sigma-70 region 2" evidence="6">
    <location>
        <begin position="24"/>
        <end position="87"/>
    </location>
</feature>
<dbReference type="InterPro" id="IPR039425">
    <property type="entry name" value="RNA_pol_sigma-70-like"/>
</dbReference>
<keyword evidence="5" id="KW-0804">Transcription</keyword>
<dbReference type="GO" id="GO:0003677">
    <property type="term" value="F:DNA binding"/>
    <property type="evidence" value="ECO:0007669"/>
    <property type="project" value="UniProtKB-KW"/>
</dbReference>
<dbReference type="RefSeq" id="WP_090772441.1">
    <property type="nucleotide sequence ID" value="NZ_FMZH01000014.1"/>
</dbReference>
<comment type="similarity">
    <text evidence="1">Belongs to the sigma-70 factor family. ECF subfamily.</text>
</comment>
<dbReference type="Pfam" id="PF04542">
    <property type="entry name" value="Sigma70_r2"/>
    <property type="match status" value="1"/>
</dbReference>
<proteinExistence type="inferred from homology"/>
<gene>
    <name evidence="7" type="ORF">SAMN04488024_11462</name>
</gene>
<evidence type="ECO:0000256" key="3">
    <source>
        <dbReference type="ARBA" id="ARBA00023082"/>
    </source>
</evidence>